<evidence type="ECO:0000313" key="1">
    <source>
        <dbReference type="Proteomes" id="UP000095281"/>
    </source>
</evidence>
<organism evidence="1 2">
    <name type="scientific">Meloidogyne hapla</name>
    <name type="common">Root-knot nematode worm</name>
    <dbReference type="NCBI Taxonomy" id="6305"/>
    <lineage>
        <taxon>Eukaryota</taxon>
        <taxon>Metazoa</taxon>
        <taxon>Ecdysozoa</taxon>
        <taxon>Nematoda</taxon>
        <taxon>Chromadorea</taxon>
        <taxon>Rhabditida</taxon>
        <taxon>Tylenchina</taxon>
        <taxon>Tylenchomorpha</taxon>
        <taxon>Tylenchoidea</taxon>
        <taxon>Meloidogynidae</taxon>
        <taxon>Meloidogyninae</taxon>
        <taxon>Meloidogyne</taxon>
    </lineage>
</organism>
<proteinExistence type="predicted"/>
<accession>A0A1I8B574</accession>
<reference evidence="2" key="1">
    <citation type="submission" date="2016-11" db="UniProtKB">
        <authorList>
            <consortium name="WormBaseParasite"/>
        </authorList>
    </citation>
    <scope>IDENTIFICATION</scope>
</reference>
<sequence length="87" mass="9998">APPNFKINVIRGRVSVINIVYEGQKMDILFAIVPYKNIPDSIDLTKNENKEIIKNNLNLMDKLINDMIEINELIYNQSILLLTGKKL</sequence>
<name>A0A1I8B574_MELHA</name>
<keyword evidence="1" id="KW-1185">Reference proteome</keyword>
<dbReference type="AlphaFoldDB" id="A0A1I8B574"/>
<dbReference type="WBParaSite" id="MhA1_Contig1411.frz3.gene1">
    <property type="protein sequence ID" value="MhA1_Contig1411.frz3.gene1"/>
    <property type="gene ID" value="MhA1_Contig1411.frz3.gene1"/>
</dbReference>
<evidence type="ECO:0000313" key="2">
    <source>
        <dbReference type="WBParaSite" id="MhA1_Contig1411.frz3.gene1"/>
    </source>
</evidence>
<dbReference type="Proteomes" id="UP000095281">
    <property type="component" value="Unplaced"/>
</dbReference>
<protein>
    <submittedName>
        <fullName evidence="2">Type II toxin-antitoxin system RelE/ParE family toxin</fullName>
    </submittedName>
</protein>